<dbReference type="Proteomes" id="UP000794436">
    <property type="component" value="Unassembled WGS sequence"/>
</dbReference>
<feature type="compositionally biased region" description="Polar residues" evidence="1">
    <location>
        <begin position="81"/>
        <end position="99"/>
    </location>
</feature>
<evidence type="ECO:0000256" key="1">
    <source>
        <dbReference type="SAM" id="MobiDB-lite"/>
    </source>
</evidence>
<keyword evidence="3" id="KW-1185">Reference proteome</keyword>
<dbReference type="EMBL" id="SPLM01000144">
    <property type="protein sequence ID" value="TMW57192.1"/>
    <property type="molecule type" value="Genomic_DNA"/>
</dbReference>
<organism evidence="2 3">
    <name type="scientific">Pythium oligandrum</name>
    <name type="common">Mycoparasitic fungus</name>
    <dbReference type="NCBI Taxonomy" id="41045"/>
    <lineage>
        <taxon>Eukaryota</taxon>
        <taxon>Sar</taxon>
        <taxon>Stramenopiles</taxon>
        <taxon>Oomycota</taxon>
        <taxon>Peronosporomycetes</taxon>
        <taxon>Pythiales</taxon>
        <taxon>Pythiaceae</taxon>
        <taxon>Pythium</taxon>
    </lineage>
</organism>
<reference evidence="2" key="1">
    <citation type="submission" date="2019-03" db="EMBL/GenBank/DDBJ databases">
        <title>Long read genome sequence of the mycoparasitic Pythium oligandrum ATCC 38472 isolated from sugarbeet rhizosphere.</title>
        <authorList>
            <person name="Gaulin E."/>
        </authorList>
    </citation>
    <scope>NUCLEOTIDE SEQUENCE</scope>
    <source>
        <strain evidence="2">ATCC 38472_TT</strain>
    </source>
</reference>
<evidence type="ECO:0000313" key="3">
    <source>
        <dbReference type="Proteomes" id="UP000794436"/>
    </source>
</evidence>
<evidence type="ECO:0000313" key="2">
    <source>
        <dbReference type="EMBL" id="TMW57192.1"/>
    </source>
</evidence>
<sequence length="215" mass="24237">MGKRTATEANMDSDDHGFWLETPTFYLPQRLTTQSPPFPQWNFGGRSNHPCVEPAAAHARVRPLPKLFTAIEQPTKTFVTSVPNSQDERATQFTQSTAPTPIFAPTPRRGVSPDLIFQSAKESLIRNQRVETQDENDRMRTNLAELSRRQSFRPIAAGRSDIEVTSPPARATNPVIMDTRFQSMQRLDLKLDARNAPFQPFCPRARRHAPIMGPA</sequence>
<name>A0A8K1C703_PYTOL</name>
<dbReference type="OrthoDB" id="163096at2759"/>
<gene>
    <name evidence="2" type="ORF">Poli38472_003117</name>
</gene>
<accession>A0A8K1C703</accession>
<dbReference type="AlphaFoldDB" id="A0A8K1C703"/>
<proteinExistence type="predicted"/>
<comment type="caution">
    <text evidence="2">The sequence shown here is derived from an EMBL/GenBank/DDBJ whole genome shotgun (WGS) entry which is preliminary data.</text>
</comment>
<protein>
    <submittedName>
        <fullName evidence="2">Uncharacterized protein</fullName>
    </submittedName>
</protein>
<feature type="region of interest" description="Disordered" evidence="1">
    <location>
        <begin position="81"/>
        <end position="110"/>
    </location>
</feature>